<feature type="region of interest" description="Disordered" evidence="1">
    <location>
        <begin position="403"/>
        <end position="438"/>
    </location>
</feature>
<proteinExistence type="predicted"/>
<feature type="region of interest" description="Disordered" evidence="1">
    <location>
        <begin position="550"/>
        <end position="571"/>
    </location>
</feature>
<feature type="compositionally biased region" description="Low complexity" evidence="1">
    <location>
        <begin position="515"/>
        <end position="529"/>
    </location>
</feature>
<feature type="region of interest" description="Disordered" evidence="1">
    <location>
        <begin position="499"/>
        <end position="536"/>
    </location>
</feature>
<evidence type="ECO:0000313" key="3">
    <source>
        <dbReference type="WBParaSite" id="maker-unitig_28298-snap-gene-0.1-mRNA-1"/>
    </source>
</evidence>
<reference evidence="3" key="1">
    <citation type="submission" date="2016-11" db="UniProtKB">
        <authorList>
            <consortium name="WormBaseParasite"/>
        </authorList>
    </citation>
    <scope>IDENTIFICATION</scope>
</reference>
<sequence>EFRQAAMGHLLQSTTAYIVESNGMSQPCCGPSAPPSRPRPSARRSGNNRTPCGFFFKLGSLPPFPAPRTAASRERKVFEPGALVRHPCAESLISVLNSSAANASTSTAATFCPDEPQRFRQVGQADMHNHLRWCSSRSGPSLRTGLFSGHAARGSLLASAATTSTWSRVSELELEEELFAKPGRVPVSLPINSDQVHAGLLSHPEQVLPPEPRRCAARRPLAKLPAAAVADGGRAGSRRRWWRPAAGSRRTRPSKPFEARAVGPATFQQNSKPGDPRIQRQVAAASGRWLGSGGAAADVRLASVMSEQLADHEREQQLLRQDLRLAAKLQALAPVEVQSGNGEESRLAKDEHEVASSSPAGQGGESDSDFVLALMLQQEFDREFDRQVRLSEAKLNGNQKVRVTLSNHLRRDTTGAPASDSEEDPAATAVEPPLLPPGQRAAFNSRGVSGRGADLLTKHDAEICGRRNAERMAGFGTPASAPATPTACSWTTALKVHAAQEERRSAARRQRDSQPAEPAWSSWSSSRRQQQLDERTRRLLQRLVTIRRLRRSARSAESGRPEPADPRPLRLELPLQGRPSDAPDVVVKVFGALQVAALLRGSAQQRRLRSLSWSAVQPARLPPPAACASCARPSPTSPAGVASPAPLCCGATYLLTRARRANAVAAPSHGRLP</sequence>
<dbReference type="AlphaFoldDB" id="A0A1I8FCY8"/>
<keyword evidence="2" id="KW-1185">Reference proteome</keyword>
<feature type="compositionally biased region" description="Basic and acidic residues" evidence="1">
    <location>
        <begin position="499"/>
        <end position="514"/>
    </location>
</feature>
<feature type="compositionally biased region" description="Basic and acidic residues" evidence="1">
    <location>
        <begin position="557"/>
        <end position="570"/>
    </location>
</feature>
<accession>A0A1I8FCY8</accession>
<dbReference type="WBParaSite" id="maker-unitig_28298-snap-gene-0.1-mRNA-1">
    <property type="protein sequence ID" value="maker-unitig_28298-snap-gene-0.1-mRNA-1"/>
    <property type="gene ID" value="maker-unitig_28298-snap-gene-0.1"/>
</dbReference>
<evidence type="ECO:0000256" key="1">
    <source>
        <dbReference type="SAM" id="MobiDB-lite"/>
    </source>
</evidence>
<evidence type="ECO:0000313" key="2">
    <source>
        <dbReference type="Proteomes" id="UP000095280"/>
    </source>
</evidence>
<protein>
    <submittedName>
        <fullName evidence="3">RING-type domain-containing protein</fullName>
    </submittedName>
</protein>
<feature type="compositionally biased region" description="Basic and acidic residues" evidence="1">
    <location>
        <begin position="343"/>
        <end position="354"/>
    </location>
</feature>
<organism evidence="2 3">
    <name type="scientific">Macrostomum lignano</name>
    <dbReference type="NCBI Taxonomy" id="282301"/>
    <lineage>
        <taxon>Eukaryota</taxon>
        <taxon>Metazoa</taxon>
        <taxon>Spiralia</taxon>
        <taxon>Lophotrochozoa</taxon>
        <taxon>Platyhelminthes</taxon>
        <taxon>Rhabditophora</taxon>
        <taxon>Macrostomorpha</taxon>
        <taxon>Macrostomida</taxon>
        <taxon>Macrostomidae</taxon>
        <taxon>Macrostomum</taxon>
    </lineage>
</organism>
<name>A0A1I8FCY8_9PLAT</name>
<dbReference type="Proteomes" id="UP000095280">
    <property type="component" value="Unplaced"/>
</dbReference>
<feature type="region of interest" description="Disordered" evidence="1">
    <location>
        <begin position="244"/>
        <end position="276"/>
    </location>
</feature>
<feature type="region of interest" description="Disordered" evidence="1">
    <location>
        <begin position="336"/>
        <end position="366"/>
    </location>
</feature>